<dbReference type="Proteomes" id="UP000253226">
    <property type="component" value="Unassembled WGS sequence"/>
</dbReference>
<dbReference type="Pfam" id="PF00205">
    <property type="entry name" value="TPP_enzyme_M"/>
    <property type="match status" value="1"/>
</dbReference>
<gene>
    <name evidence="7" type="ORF">TH19_19210</name>
</gene>
<accession>A0A367W092</accession>
<dbReference type="Pfam" id="PF02776">
    <property type="entry name" value="TPP_enzyme_N"/>
    <property type="match status" value="1"/>
</dbReference>
<dbReference type="Pfam" id="PF02775">
    <property type="entry name" value="TPP_enzyme_C"/>
    <property type="match status" value="1"/>
</dbReference>
<name>A0A367W092_9PROT</name>
<comment type="caution">
    <text evidence="7">The sequence shown here is derived from an EMBL/GenBank/DDBJ whole genome shotgun (WGS) entry which is preliminary data.</text>
</comment>
<dbReference type="RefSeq" id="WP_114103857.1">
    <property type="nucleotide sequence ID" value="NZ_JPWF01000015.1"/>
</dbReference>
<dbReference type="GO" id="GO:0050660">
    <property type="term" value="F:flavin adenine dinucleotide binding"/>
    <property type="evidence" value="ECO:0007669"/>
    <property type="project" value="TreeGrafter"/>
</dbReference>
<reference evidence="7 8" key="1">
    <citation type="submission" date="2014-07" db="EMBL/GenBank/DDBJ databases">
        <title>Draft genome sequence of Thalassospira profundimaris 35.</title>
        <authorList>
            <person name="Lai Q."/>
            <person name="Shao Z."/>
        </authorList>
    </citation>
    <scope>NUCLEOTIDE SEQUENCE [LARGE SCALE GENOMIC DNA]</scope>
    <source>
        <strain evidence="7 8">35</strain>
    </source>
</reference>
<evidence type="ECO:0000256" key="2">
    <source>
        <dbReference type="ARBA" id="ARBA00023052"/>
    </source>
</evidence>
<dbReference type="GO" id="GO:0005948">
    <property type="term" value="C:acetolactate synthase complex"/>
    <property type="evidence" value="ECO:0007669"/>
    <property type="project" value="TreeGrafter"/>
</dbReference>
<dbReference type="EMBL" id="JPWF01000015">
    <property type="protein sequence ID" value="RCK32415.1"/>
    <property type="molecule type" value="Genomic_DNA"/>
</dbReference>
<dbReference type="GO" id="GO:0003984">
    <property type="term" value="F:acetolactate synthase activity"/>
    <property type="evidence" value="ECO:0007669"/>
    <property type="project" value="TreeGrafter"/>
</dbReference>
<evidence type="ECO:0000259" key="4">
    <source>
        <dbReference type="Pfam" id="PF00205"/>
    </source>
</evidence>
<dbReference type="AlphaFoldDB" id="A0A367W092"/>
<dbReference type="InterPro" id="IPR012000">
    <property type="entry name" value="Thiamin_PyroP_enz_cen_dom"/>
</dbReference>
<feature type="domain" description="Thiamine pyrophosphate enzyme N-terminal TPP-binding" evidence="6">
    <location>
        <begin position="1"/>
        <end position="116"/>
    </location>
</feature>
<dbReference type="CDD" id="cd07035">
    <property type="entry name" value="TPP_PYR_POX_like"/>
    <property type="match status" value="1"/>
</dbReference>
<protein>
    <recommendedName>
        <fullName evidence="9">Acetolactate synthase</fullName>
    </recommendedName>
</protein>
<dbReference type="InterPro" id="IPR011766">
    <property type="entry name" value="TPP_enzyme_TPP-bd"/>
</dbReference>
<evidence type="ECO:0000256" key="1">
    <source>
        <dbReference type="ARBA" id="ARBA00007812"/>
    </source>
</evidence>
<organism evidence="7 8">
    <name type="scientific">Thalassospira profundimaris</name>
    <dbReference type="NCBI Taxonomy" id="502049"/>
    <lineage>
        <taxon>Bacteria</taxon>
        <taxon>Pseudomonadati</taxon>
        <taxon>Pseudomonadota</taxon>
        <taxon>Alphaproteobacteria</taxon>
        <taxon>Rhodospirillales</taxon>
        <taxon>Thalassospiraceae</taxon>
        <taxon>Thalassospira</taxon>
    </lineage>
</organism>
<comment type="similarity">
    <text evidence="1 3">Belongs to the TPP enzyme family.</text>
</comment>
<dbReference type="OrthoDB" id="4494979at2"/>
<dbReference type="InterPro" id="IPR045229">
    <property type="entry name" value="TPP_enz"/>
</dbReference>
<feature type="domain" description="Thiamine pyrophosphate enzyme TPP-binding" evidence="5">
    <location>
        <begin position="375"/>
        <end position="510"/>
    </location>
</feature>
<dbReference type="GO" id="GO:0000287">
    <property type="term" value="F:magnesium ion binding"/>
    <property type="evidence" value="ECO:0007669"/>
    <property type="project" value="InterPro"/>
</dbReference>
<dbReference type="SUPFAM" id="SSF52518">
    <property type="entry name" value="Thiamin diphosphate-binding fold (THDP-binding)"/>
    <property type="match status" value="2"/>
</dbReference>
<proteinExistence type="inferred from homology"/>
<dbReference type="GO" id="GO:0009099">
    <property type="term" value="P:L-valine biosynthetic process"/>
    <property type="evidence" value="ECO:0007669"/>
    <property type="project" value="TreeGrafter"/>
</dbReference>
<dbReference type="InterPro" id="IPR029061">
    <property type="entry name" value="THDP-binding"/>
</dbReference>
<dbReference type="GO" id="GO:0030976">
    <property type="term" value="F:thiamine pyrophosphate binding"/>
    <property type="evidence" value="ECO:0007669"/>
    <property type="project" value="InterPro"/>
</dbReference>
<keyword evidence="2 3" id="KW-0786">Thiamine pyrophosphate</keyword>
<dbReference type="Gene3D" id="3.40.50.1220">
    <property type="entry name" value="TPP-binding domain"/>
    <property type="match status" value="1"/>
</dbReference>
<evidence type="ECO:0000313" key="7">
    <source>
        <dbReference type="EMBL" id="RCK32415.1"/>
    </source>
</evidence>
<evidence type="ECO:0000313" key="8">
    <source>
        <dbReference type="Proteomes" id="UP000253226"/>
    </source>
</evidence>
<dbReference type="GO" id="GO:0009097">
    <property type="term" value="P:isoleucine biosynthetic process"/>
    <property type="evidence" value="ECO:0007669"/>
    <property type="project" value="TreeGrafter"/>
</dbReference>
<feature type="domain" description="Thiamine pyrophosphate enzyme central" evidence="4">
    <location>
        <begin position="193"/>
        <end position="318"/>
    </location>
</feature>
<evidence type="ECO:0000259" key="6">
    <source>
        <dbReference type="Pfam" id="PF02776"/>
    </source>
</evidence>
<dbReference type="FunFam" id="3.40.50.970:FF:000007">
    <property type="entry name" value="Acetolactate synthase"/>
    <property type="match status" value="1"/>
</dbReference>
<dbReference type="Gene3D" id="3.40.50.970">
    <property type="match status" value="2"/>
</dbReference>
<dbReference type="PANTHER" id="PTHR18968">
    <property type="entry name" value="THIAMINE PYROPHOSPHATE ENZYMES"/>
    <property type="match status" value="1"/>
</dbReference>
<evidence type="ECO:0008006" key="9">
    <source>
        <dbReference type="Google" id="ProtNLM"/>
    </source>
</evidence>
<dbReference type="InterPro" id="IPR012001">
    <property type="entry name" value="Thiamin_PyroP_enz_TPP-bd_dom"/>
</dbReference>
<evidence type="ECO:0000256" key="3">
    <source>
        <dbReference type="RuleBase" id="RU362132"/>
    </source>
</evidence>
<dbReference type="SUPFAM" id="SSF52467">
    <property type="entry name" value="DHS-like NAD/FAD-binding domain"/>
    <property type="match status" value="1"/>
</dbReference>
<dbReference type="InterPro" id="IPR029035">
    <property type="entry name" value="DHS-like_NAD/FAD-binding_dom"/>
</dbReference>
<dbReference type="PANTHER" id="PTHR18968:SF129">
    <property type="entry name" value="ACETOLACTATE SYNTHASE"/>
    <property type="match status" value="1"/>
</dbReference>
<evidence type="ECO:0000259" key="5">
    <source>
        <dbReference type="Pfam" id="PF02775"/>
    </source>
</evidence>
<sequence length="531" mass="56134">MNMSEVMARYLRAAGVDVIFGYPGDPSVELLEGCRNVGMDFILGRREGTAGLMAQAYGMLTGKPGVALSTLGPGSTNLVNAVANAYLDRTPMIAISGQIDTKRLPTFTHQVVDQHSLFTPVSKWATEIAPHTVGHVMRKAHRIAMAPRKGPVHLTTPADYVGATALDDEIKLPPVDGVGYGVVVYGEDTDPVGLINGAKRPVVLYGISAMQGNAGAEIAALAEKVGAALVSSPMAKGTVAETHPLFAGVLDMACNAQMWDLVRSADLVIAAGFDGVELIKAWDVSAPVLHIDNVPNTDQIYESPVEMVGAISHILASLTADVKSADGFGTKAIKAHRDALMAAYEDGRVSGVLNPSDVIRVAKADAPTDTIVTADVGSHKLLVGQGWTTHNPRSCLNSNGLSSMGFSLPAAMVAKYLNPDRNVICFTGDGGLAMVQSELRLAASLGLGLKVVVFCDNSLNRIELKQMARQYPSTGTVIEDTDVVKMAESMACDGIMVETEQALADALSRPVLNTPLVIGARIDPKQYWTQF</sequence>